<feature type="compositionally biased region" description="Low complexity" evidence="1">
    <location>
        <begin position="32"/>
        <end position="49"/>
    </location>
</feature>
<protein>
    <submittedName>
        <fullName evidence="2">Uncharacterized protein</fullName>
    </submittedName>
</protein>
<evidence type="ECO:0000256" key="1">
    <source>
        <dbReference type="SAM" id="MobiDB-lite"/>
    </source>
</evidence>
<feature type="compositionally biased region" description="Polar residues" evidence="1">
    <location>
        <begin position="89"/>
        <end position="125"/>
    </location>
</feature>
<accession>A0A023FRJ2</accession>
<feature type="region of interest" description="Disordered" evidence="1">
    <location>
        <begin position="1"/>
        <end position="128"/>
    </location>
</feature>
<proteinExistence type="evidence at transcript level"/>
<feature type="compositionally biased region" description="Low complexity" evidence="1">
    <location>
        <begin position="58"/>
        <end position="68"/>
    </location>
</feature>
<name>A0A023FRJ2_AMBCJ</name>
<dbReference type="AlphaFoldDB" id="A0A023FRJ2"/>
<feature type="compositionally biased region" description="Polar residues" evidence="1">
    <location>
        <begin position="1"/>
        <end position="19"/>
    </location>
</feature>
<evidence type="ECO:0000313" key="2">
    <source>
        <dbReference type="EMBL" id="JAC23343.1"/>
    </source>
</evidence>
<sequence length="205" mass="21409">MSASRLEQMRSQFQQNLQIRSGLPRPTRIPGPTSAAAKTTATAKQTPPSLRANGHGLTAAASPASPTSRANFNGKLQNGSAHKDVSGIRNGQHNGTPRPLTNGTSQARTPVSNGMRSQVTSTDQTLPPVVKGGVLMTMTTTQLRQLSNGHQNSCGSPKPTAKPISSPPVRTMTPVARTSVMPSNRAIATKPTAKPVSADPPKKPV</sequence>
<reference evidence="2" key="1">
    <citation type="submission" date="2014-03" db="EMBL/GenBank/DDBJ databases">
        <title>The sialotranscriptome of Amblyomma triste, Amblyomma parvum and Amblyomma cajennense ticks, uncovered by 454-based RNA-seq.</title>
        <authorList>
            <person name="Garcia G.R."/>
            <person name="Gardinassi L.G."/>
            <person name="Ribeiro J.M."/>
            <person name="Anatriello E."/>
            <person name="Ferreira B.R."/>
            <person name="Moreira H.N."/>
            <person name="Mafra C."/>
            <person name="Olegario M.M."/>
            <person name="Szabo P.J."/>
            <person name="Miranda-Santos I.K."/>
            <person name="Maruyama S.R."/>
        </authorList>
    </citation>
    <scope>NUCLEOTIDE SEQUENCE</scope>
    <source>
        <strain evidence="2">Uberlandia</strain>
        <tissue evidence="2">Salivary glands</tissue>
    </source>
</reference>
<organism evidence="2">
    <name type="scientific">Amblyomma cajennense</name>
    <name type="common">Cayenne tick</name>
    <name type="synonym">Acarus cajennensis</name>
    <dbReference type="NCBI Taxonomy" id="34607"/>
    <lineage>
        <taxon>Eukaryota</taxon>
        <taxon>Metazoa</taxon>
        <taxon>Ecdysozoa</taxon>
        <taxon>Arthropoda</taxon>
        <taxon>Chelicerata</taxon>
        <taxon>Arachnida</taxon>
        <taxon>Acari</taxon>
        <taxon>Parasitiformes</taxon>
        <taxon>Ixodida</taxon>
        <taxon>Ixodoidea</taxon>
        <taxon>Ixodidae</taxon>
        <taxon>Amblyomminae</taxon>
        <taxon>Amblyomma</taxon>
    </lineage>
</organism>
<dbReference type="EMBL" id="GBBK01001139">
    <property type="protein sequence ID" value="JAC23343.1"/>
    <property type="molecule type" value="mRNA"/>
</dbReference>
<feature type="region of interest" description="Disordered" evidence="1">
    <location>
        <begin position="147"/>
        <end position="205"/>
    </location>
</feature>
<feature type="compositionally biased region" description="Polar residues" evidence="1">
    <location>
        <begin position="69"/>
        <end position="80"/>
    </location>
</feature>